<organism evidence="1 2">
    <name type="scientific">Camellia lanceoleosa</name>
    <dbReference type="NCBI Taxonomy" id="1840588"/>
    <lineage>
        <taxon>Eukaryota</taxon>
        <taxon>Viridiplantae</taxon>
        <taxon>Streptophyta</taxon>
        <taxon>Embryophyta</taxon>
        <taxon>Tracheophyta</taxon>
        <taxon>Spermatophyta</taxon>
        <taxon>Magnoliopsida</taxon>
        <taxon>eudicotyledons</taxon>
        <taxon>Gunneridae</taxon>
        <taxon>Pentapetalae</taxon>
        <taxon>asterids</taxon>
        <taxon>Ericales</taxon>
        <taxon>Theaceae</taxon>
        <taxon>Camellia</taxon>
    </lineage>
</organism>
<protein>
    <submittedName>
        <fullName evidence="1">RNA-directed DNA methylation 4</fullName>
    </submittedName>
</protein>
<evidence type="ECO:0000313" key="2">
    <source>
        <dbReference type="Proteomes" id="UP001060215"/>
    </source>
</evidence>
<proteinExistence type="predicted"/>
<evidence type="ECO:0000313" key="1">
    <source>
        <dbReference type="EMBL" id="KAI8014661.1"/>
    </source>
</evidence>
<name>A0ACC0HRH7_9ERIC</name>
<reference evidence="1 2" key="1">
    <citation type="journal article" date="2022" name="Plant J.">
        <title>Chromosome-level genome of Camellia lanceoleosa provides a valuable resource for understanding genome evolution and self-incompatibility.</title>
        <authorList>
            <person name="Gong W."/>
            <person name="Xiao S."/>
            <person name="Wang L."/>
            <person name="Liao Z."/>
            <person name="Chang Y."/>
            <person name="Mo W."/>
            <person name="Hu G."/>
            <person name="Li W."/>
            <person name="Zhao G."/>
            <person name="Zhu H."/>
            <person name="Hu X."/>
            <person name="Ji K."/>
            <person name="Xiang X."/>
            <person name="Song Q."/>
            <person name="Yuan D."/>
            <person name="Jin S."/>
            <person name="Zhang L."/>
        </authorList>
    </citation>
    <scope>NUCLEOTIDE SEQUENCE [LARGE SCALE GENOMIC DNA]</scope>
    <source>
        <strain evidence="1">SQ_2022a</strain>
    </source>
</reference>
<gene>
    <name evidence="1" type="ORF">LOK49_LG05G01505</name>
</gene>
<dbReference type="EMBL" id="CM045761">
    <property type="protein sequence ID" value="KAI8014661.1"/>
    <property type="molecule type" value="Genomic_DNA"/>
</dbReference>
<dbReference type="Proteomes" id="UP001060215">
    <property type="component" value="Chromosome 4"/>
</dbReference>
<accession>A0ACC0HRH7</accession>
<keyword evidence="2" id="KW-1185">Reference proteome</keyword>
<sequence length="259" mass="29796">MTDITATSSFPSKNDKPVIVGVKRKAYQSHLEAFLKELKTKKVFVQHVETVSSPKVSSDVLQSFVPKSVDEFGSKETNEERRHTFENENKQDQLLVKAKQKQEALSKNSRFEQIWRSRKEREEATHDDALHEICHVYNVVCVDVEETASEVQEQENTDLEDDHKIMSSYLPLLRKFIPSADAEIESDIHDYMSNQEDKDTGSRTLSDELEELGSATASDKYSEPEDLEHNWSEHANTFCEDVAYCYDGGGDDDWRWSYS</sequence>
<comment type="caution">
    <text evidence="1">The sequence shown here is derived from an EMBL/GenBank/DDBJ whole genome shotgun (WGS) entry which is preliminary data.</text>
</comment>